<protein>
    <submittedName>
        <fullName evidence="3">MarR family transcriptional regulator</fullName>
    </submittedName>
</protein>
<dbReference type="InterPro" id="IPR036390">
    <property type="entry name" value="WH_DNA-bd_sf"/>
</dbReference>
<dbReference type="PANTHER" id="PTHR33164">
    <property type="entry name" value="TRANSCRIPTIONAL REGULATOR, MARR FAMILY"/>
    <property type="match status" value="1"/>
</dbReference>
<comment type="caution">
    <text evidence="3">The sequence shown here is derived from an EMBL/GenBank/DDBJ whole genome shotgun (WGS) entry which is preliminary data.</text>
</comment>
<dbReference type="PRINTS" id="PR00598">
    <property type="entry name" value="HTHMARR"/>
</dbReference>
<dbReference type="Pfam" id="PF01047">
    <property type="entry name" value="MarR"/>
    <property type="match status" value="1"/>
</dbReference>
<name>A0A398CUQ9_9BACL</name>
<evidence type="ECO:0000313" key="3">
    <source>
        <dbReference type="EMBL" id="RIE02734.1"/>
    </source>
</evidence>
<accession>A0A398CUQ9</accession>
<dbReference type="SUPFAM" id="SSF46785">
    <property type="entry name" value="Winged helix' DNA-binding domain"/>
    <property type="match status" value="1"/>
</dbReference>
<reference evidence="3 4" key="1">
    <citation type="submission" date="2018-09" db="EMBL/GenBank/DDBJ databases">
        <title>Cohnella cavernae sp. nov., isolated from a karst cave.</title>
        <authorList>
            <person name="Zhu H."/>
        </authorList>
    </citation>
    <scope>NUCLEOTIDE SEQUENCE [LARGE SCALE GENOMIC DNA]</scope>
    <source>
        <strain evidence="3 4">K2E09-144</strain>
    </source>
</reference>
<dbReference type="GO" id="GO:0003677">
    <property type="term" value="F:DNA binding"/>
    <property type="evidence" value="ECO:0007669"/>
    <property type="project" value="UniProtKB-KW"/>
</dbReference>
<keyword evidence="1" id="KW-0238">DNA-binding</keyword>
<proteinExistence type="predicted"/>
<dbReference type="OrthoDB" id="49580at2"/>
<evidence type="ECO:0000259" key="2">
    <source>
        <dbReference type="PROSITE" id="PS50995"/>
    </source>
</evidence>
<dbReference type="InterPro" id="IPR039422">
    <property type="entry name" value="MarR/SlyA-like"/>
</dbReference>
<evidence type="ECO:0000256" key="1">
    <source>
        <dbReference type="ARBA" id="ARBA00023125"/>
    </source>
</evidence>
<dbReference type="PANTHER" id="PTHR33164:SF102">
    <property type="entry name" value="TRANSCRIPTIONAL REGULATORY PROTEIN"/>
    <property type="match status" value="1"/>
</dbReference>
<dbReference type="Gene3D" id="1.10.10.10">
    <property type="entry name" value="Winged helix-like DNA-binding domain superfamily/Winged helix DNA-binding domain"/>
    <property type="match status" value="1"/>
</dbReference>
<dbReference type="GO" id="GO:0003700">
    <property type="term" value="F:DNA-binding transcription factor activity"/>
    <property type="evidence" value="ECO:0007669"/>
    <property type="project" value="InterPro"/>
</dbReference>
<dbReference type="InterPro" id="IPR000835">
    <property type="entry name" value="HTH_MarR-typ"/>
</dbReference>
<dbReference type="SMART" id="SM00347">
    <property type="entry name" value="HTH_MARR"/>
    <property type="match status" value="1"/>
</dbReference>
<feature type="domain" description="HTH marR-type" evidence="2">
    <location>
        <begin position="7"/>
        <end position="145"/>
    </location>
</feature>
<dbReference type="Proteomes" id="UP000266340">
    <property type="component" value="Unassembled WGS sequence"/>
</dbReference>
<dbReference type="AlphaFoldDB" id="A0A398CUQ9"/>
<sequence length="151" mass="17712">MDDQQRVLDIFKSFREVNQAFFQGMQKAAQHHGVTPLQFMVLRILNNCPEIRLSELAEQLHLGNSTTSGIIDRMVKADLVSRERSDTDRRNVILKLTDKGNDMWKQTHQTRLERLAPLLELAEEDQAHLQRIHNQIVQILHRVREEETNHE</sequence>
<dbReference type="InterPro" id="IPR036388">
    <property type="entry name" value="WH-like_DNA-bd_sf"/>
</dbReference>
<dbReference type="EMBL" id="QXJM01000039">
    <property type="protein sequence ID" value="RIE02734.1"/>
    <property type="molecule type" value="Genomic_DNA"/>
</dbReference>
<gene>
    <name evidence="3" type="ORF">D3H35_18985</name>
</gene>
<dbReference type="RefSeq" id="WP_119150768.1">
    <property type="nucleotide sequence ID" value="NZ_JBHSOV010000035.1"/>
</dbReference>
<organism evidence="3 4">
    <name type="scientific">Cohnella faecalis</name>
    <dbReference type="NCBI Taxonomy" id="2315694"/>
    <lineage>
        <taxon>Bacteria</taxon>
        <taxon>Bacillati</taxon>
        <taxon>Bacillota</taxon>
        <taxon>Bacilli</taxon>
        <taxon>Bacillales</taxon>
        <taxon>Paenibacillaceae</taxon>
        <taxon>Cohnella</taxon>
    </lineage>
</organism>
<evidence type="ECO:0000313" key="4">
    <source>
        <dbReference type="Proteomes" id="UP000266340"/>
    </source>
</evidence>
<dbReference type="GO" id="GO:0006950">
    <property type="term" value="P:response to stress"/>
    <property type="evidence" value="ECO:0007669"/>
    <property type="project" value="TreeGrafter"/>
</dbReference>
<keyword evidence="4" id="KW-1185">Reference proteome</keyword>
<dbReference type="PROSITE" id="PS50995">
    <property type="entry name" value="HTH_MARR_2"/>
    <property type="match status" value="1"/>
</dbReference>